<evidence type="ECO:0000313" key="2">
    <source>
        <dbReference type="EMBL" id="KIK00471.1"/>
    </source>
</evidence>
<organism evidence="2 3">
    <name type="scientific">Laccaria amethystina LaAM-08-1</name>
    <dbReference type="NCBI Taxonomy" id="1095629"/>
    <lineage>
        <taxon>Eukaryota</taxon>
        <taxon>Fungi</taxon>
        <taxon>Dikarya</taxon>
        <taxon>Basidiomycota</taxon>
        <taxon>Agaricomycotina</taxon>
        <taxon>Agaricomycetes</taxon>
        <taxon>Agaricomycetidae</taxon>
        <taxon>Agaricales</taxon>
        <taxon>Agaricineae</taxon>
        <taxon>Hydnangiaceae</taxon>
        <taxon>Laccaria</taxon>
    </lineage>
</organism>
<dbReference type="Gene3D" id="1.50.10.10">
    <property type="match status" value="1"/>
</dbReference>
<dbReference type="Proteomes" id="UP000054477">
    <property type="component" value="Unassembled WGS sequence"/>
</dbReference>
<sequence length="231" mass="26218">MFWELFMAFLLNFFTSASIFPVVIRGATRWGDLGPSTLFAKATSCQLEYKYLAKVTGRAECYERKVERVMDVFYAVNATDRLFVNRLFALGAHTIPEGDISSRTRELHPWAARGLGYTRYVLYADQQRWVDMLKEWKEGDGGADGGPGAWRKGSVDSDGGAVSGMGYMGSLPPGLHDPPPVKDVLKRDYSNSWPGVYLLRPEVIMKFWISDCETLYMLWKTMGEVRWREGV</sequence>
<protein>
    <submittedName>
        <fullName evidence="2">Glycoside hydrolase family 47 protein</fullName>
    </submittedName>
</protein>
<evidence type="ECO:0000256" key="1">
    <source>
        <dbReference type="SAM" id="SignalP"/>
    </source>
</evidence>
<evidence type="ECO:0000313" key="3">
    <source>
        <dbReference type="Proteomes" id="UP000054477"/>
    </source>
</evidence>
<dbReference type="InterPro" id="IPR036026">
    <property type="entry name" value="Seven-hairpin_glycosidases"/>
</dbReference>
<dbReference type="HOGENOM" id="CLU_1199991_0_0_1"/>
<dbReference type="GO" id="GO:0004571">
    <property type="term" value="F:mannosyl-oligosaccharide 1,2-alpha-mannosidase activity"/>
    <property type="evidence" value="ECO:0007669"/>
    <property type="project" value="InterPro"/>
</dbReference>
<accession>A0A0C9X635</accession>
<feature type="signal peptide" evidence="1">
    <location>
        <begin position="1"/>
        <end position="19"/>
    </location>
</feature>
<name>A0A0C9X635_9AGAR</name>
<dbReference type="GO" id="GO:0005509">
    <property type="term" value="F:calcium ion binding"/>
    <property type="evidence" value="ECO:0007669"/>
    <property type="project" value="InterPro"/>
</dbReference>
<dbReference type="GO" id="GO:0005975">
    <property type="term" value="P:carbohydrate metabolic process"/>
    <property type="evidence" value="ECO:0007669"/>
    <property type="project" value="InterPro"/>
</dbReference>
<keyword evidence="1" id="KW-0732">Signal</keyword>
<proteinExistence type="predicted"/>
<dbReference type="SUPFAM" id="SSF48225">
    <property type="entry name" value="Seven-hairpin glycosidases"/>
    <property type="match status" value="1"/>
</dbReference>
<dbReference type="GO" id="GO:0016020">
    <property type="term" value="C:membrane"/>
    <property type="evidence" value="ECO:0007669"/>
    <property type="project" value="InterPro"/>
</dbReference>
<dbReference type="OrthoDB" id="8118055at2759"/>
<reference evidence="3" key="2">
    <citation type="submission" date="2015-01" db="EMBL/GenBank/DDBJ databases">
        <title>Evolutionary Origins and Diversification of the Mycorrhizal Mutualists.</title>
        <authorList>
            <consortium name="DOE Joint Genome Institute"/>
            <consortium name="Mycorrhizal Genomics Consortium"/>
            <person name="Kohler A."/>
            <person name="Kuo A."/>
            <person name="Nagy L.G."/>
            <person name="Floudas D."/>
            <person name="Copeland A."/>
            <person name="Barry K.W."/>
            <person name="Cichocki N."/>
            <person name="Veneault-Fourrey C."/>
            <person name="LaButti K."/>
            <person name="Lindquist E.A."/>
            <person name="Lipzen A."/>
            <person name="Lundell T."/>
            <person name="Morin E."/>
            <person name="Murat C."/>
            <person name="Riley R."/>
            <person name="Ohm R."/>
            <person name="Sun H."/>
            <person name="Tunlid A."/>
            <person name="Henrissat B."/>
            <person name="Grigoriev I.V."/>
            <person name="Hibbett D.S."/>
            <person name="Martin F."/>
        </authorList>
    </citation>
    <scope>NUCLEOTIDE SEQUENCE [LARGE SCALE GENOMIC DNA]</scope>
    <source>
        <strain evidence="3">LaAM-08-1</strain>
    </source>
</reference>
<dbReference type="STRING" id="1095629.A0A0C9X635"/>
<keyword evidence="3" id="KW-1185">Reference proteome</keyword>
<dbReference type="AlphaFoldDB" id="A0A0C9X635"/>
<keyword evidence="2" id="KW-0378">Hydrolase</keyword>
<gene>
    <name evidence="2" type="ORF">K443DRAFT_122822</name>
</gene>
<dbReference type="EMBL" id="KN838625">
    <property type="protein sequence ID" value="KIK00471.1"/>
    <property type="molecule type" value="Genomic_DNA"/>
</dbReference>
<dbReference type="InterPro" id="IPR012341">
    <property type="entry name" value="6hp_glycosidase-like_sf"/>
</dbReference>
<reference evidence="2 3" key="1">
    <citation type="submission" date="2014-04" db="EMBL/GenBank/DDBJ databases">
        <authorList>
            <consortium name="DOE Joint Genome Institute"/>
            <person name="Kuo A."/>
            <person name="Kohler A."/>
            <person name="Nagy L.G."/>
            <person name="Floudas D."/>
            <person name="Copeland A."/>
            <person name="Barry K.W."/>
            <person name="Cichocki N."/>
            <person name="Veneault-Fourrey C."/>
            <person name="LaButti K."/>
            <person name="Lindquist E.A."/>
            <person name="Lipzen A."/>
            <person name="Lundell T."/>
            <person name="Morin E."/>
            <person name="Murat C."/>
            <person name="Sun H."/>
            <person name="Tunlid A."/>
            <person name="Henrissat B."/>
            <person name="Grigoriev I.V."/>
            <person name="Hibbett D.S."/>
            <person name="Martin F."/>
            <person name="Nordberg H.P."/>
            <person name="Cantor M.N."/>
            <person name="Hua S.X."/>
        </authorList>
    </citation>
    <scope>NUCLEOTIDE SEQUENCE [LARGE SCALE GENOMIC DNA]</scope>
    <source>
        <strain evidence="2 3">LaAM-08-1</strain>
    </source>
</reference>
<feature type="chain" id="PRO_5002216549" evidence="1">
    <location>
        <begin position="20"/>
        <end position="231"/>
    </location>
</feature>